<dbReference type="Pfam" id="PF24758">
    <property type="entry name" value="LRR_At5g56370"/>
    <property type="match status" value="1"/>
</dbReference>
<keyword evidence="4" id="KW-1185">Reference proteome</keyword>
<organism evidence="3 4">
    <name type="scientific">Artemisia annua</name>
    <name type="common">Sweet wormwood</name>
    <dbReference type="NCBI Taxonomy" id="35608"/>
    <lineage>
        <taxon>Eukaryota</taxon>
        <taxon>Viridiplantae</taxon>
        <taxon>Streptophyta</taxon>
        <taxon>Embryophyta</taxon>
        <taxon>Tracheophyta</taxon>
        <taxon>Spermatophyta</taxon>
        <taxon>Magnoliopsida</taxon>
        <taxon>eudicotyledons</taxon>
        <taxon>Gunneridae</taxon>
        <taxon>Pentapetalae</taxon>
        <taxon>asterids</taxon>
        <taxon>campanulids</taxon>
        <taxon>Asterales</taxon>
        <taxon>Asteraceae</taxon>
        <taxon>Asteroideae</taxon>
        <taxon>Anthemideae</taxon>
        <taxon>Artemisiinae</taxon>
        <taxon>Artemisia</taxon>
    </lineage>
</organism>
<dbReference type="SMART" id="SM00256">
    <property type="entry name" value="FBOX"/>
    <property type="match status" value="1"/>
</dbReference>
<dbReference type="EMBL" id="PKPP01000729">
    <property type="protein sequence ID" value="PWA89335.1"/>
    <property type="molecule type" value="Genomic_DNA"/>
</dbReference>
<dbReference type="InterPro" id="IPR055411">
    <property type="entry name" value="LRR_FXL15/At3g58940/PEG3-like"/>
</dbReference>
<dbReference type="CDD" id="cd22160">
    <property type="entry name" value="F-box_AtFBL13-like"/>
    <property type="match status" value="1"/>
</dbReference>
<reference evidence="3 4" key="1">
    <citation type="journal article" date="2018" name="Mol. Plant">
        <title>The genome of Artemisia annua provides insight into the evolution of Asteraceae family and artemisinin biosynthesis.</title>
        <authorList>
            <person name="Shen Q."/>
            <person name="Zhang L."/>
            <person name="Liao Z."/>
            <person name="Wang S."/>
            <person name="Yan T."/>
            <person name="Shi P."/>
            <person name="Liu M."/>
            <person name="Fu X."/>
            <person name="Pan Q."/>
            <person name="Wang Y."/>
            <person name="Lv Z."/>
            <person name="Lu X."/>
            <person name="Zhang F."/>
            <person name="Jiang W."/>
            <person name="Ma Y."/>
            <person name="Chen M."/>
            <person name="Hao X."/>
            <person name="Li L."/>
            <person name="Tang Y."/>
            <person name="Lv G."/>
            <person name="Zhou Y."/>
            <person name="Sun X."/>
            <person name="Brodelius P.E."/>
            <person name="Rose J.K.C."/>
            <person name="Tang K."/>
        </authorList>
    </citation>
    <scope>NUCLEOTIDE SEQUENCE [LARGE SCALE GENOMIC DNA]</scope>
    <source>
        <strain evidence="4">cv. Huhao1</strain>
        <tissue evidence="3">Leaf</tissue>
    </source>
</reference>
<feature type="domain" description="F-box" evidence="2">
    <location>
        <begin position="14"/>
        <end position="67"/>
    </location>
</feature>
<dbReference type="PROSITE" id="PS50181">
    <property type="entry name" value="FBOX"/>
    <property type="match status" value="1"/>
</dbReference>
<name>A0A2U1PUC4_ARTAN</name>
<evidence type="ECO:0000313" key="3">
    <source>
        <dbReference type="EMBL" id="PWA89335.1"/>
    </source>
</evidence>
<dbReference type="STRING" id="35608.A0A2U1PUC4"/>
<evidence type="ECO:0000256" key="1">
    <source>
        <dbReference type="SAM" id="MobiDB-lite"/>
    </source>
</evidence>
<dbReference type="InterPro" id="IPR053197">
    <property type="entry name" value="F-box_SCFL_complex_component"/>
</dbReference>
<accession>A0A2U1PUC4</accession>
<dbReference type="InterPro" id="IPR036047">
    <property type="entry name" value="F-box-like_dom_sf"/>
</dbReference>
<dbReference type="InterPro" id="IPR032675">
    <property type="entry name" value="LRR_dom_sf"/>
</dbReference>
<dbReference type="SUPFAM" id="SSF52047">
    <property type="entry name" value="RNI-like"/>
    <property type="match status" value="1"/>
</dbReference>
<protein>
    <submittedName>
        <fullName evidence="3">F-box domain, Leucine-rich repeat domain, L domain-like protein</fullName>
    </submittedName>
</protein>
<sequence>MDRARDRKRTNVDGDRLSSMPDDIIHKIISFIDITDAIETSVLSPRWRFIWTSLPYLNFSTDYFSTLPKFYEFVTHVLSRRSSQADVSSVGLEFSGDVTEPFVKTILNYAFSHNVQRLRVMCAHREEIEFPLSLFKSESLTHLSLTGTYFRNTDFITLASTWDLPALTTLSLESVTLLEKNTDKDNGIFSKCANLENLTLKKCHVIGEEGFTICHSRLCNLTLEDVEWYVNFVSVVAPQLKNLNMKTLPDDLRISAPDLANLLLKCPNPVQFSSDGFRSLEMVDLHMRIDFPKKIDAHKMVSMLQHLHSVKFLALSFEIVELLSSSVELISHQTSPFASLKGLKIYPAKTHEEKKTLPDDLRISAPDLANLLLKCPNPVQFSSDGFRSLEMVDLHMCIDFPSKIDAHKMVSMLQHLHSVKFLALSFEIVELLSASVELISHQPSPFASLKGLKIYAAKTHEPKKVTLSTKLKKYFLGSSPNATLTRVSCEEKFVQNLMARLWKDLEEEAEIAAIEINMARRTHKAKTHDKGKGQVETKMQLKTSGSMTQVNSCWEDLGTVIDQRQRRVSSIIWSLQRIEELLTKMPPSKRAAMKRCFYSLSAQAETVTGKMIDCPGDLLLPHAIVNNNLLAQLGMELDWERCFALSSNLSTLLTTCTTLLKKVYIYRIHEELDVEELHEHANGSCSQENRGNGNEVKEKTIVSDKLPVEACTVSSTLPESAKTASVSKSAYANVASQHAMDNKLMFIPTEMWTGSTGFTRVLVEVDAKKGLPNQVEIVYKNSESNVTGSKFVDVEYDWAPPLCTHCNIFGHCDKNCAVKPKTVVEVNEQVAVNEKKAEKQDEFVHVDYRNKDNQNKMKANNGTRNAGGVGQNWKYRAKDKGKSTDAQSGDNGNEKSDGNKTSNNDQRSPNKKNSWKVQESVIESIRISANKFFGLANEQTDEQVEEQHVVEKNSEDVEEVNVYEEGSGSAKKLAQNEVNGTYAEAEWNYLNGLNNLDDSIEVLSKLPCKNNICSIVRRLTIANTVYHIWLERNQRLFQGKDRVAEAILQIIIDSVKSRLMTLKVKDTCYQES</sequence>
<feature type="region of interest" description="Disordered" evidence="1">
    <location>
        <begin position="847"/>
        <end position="917"/>
    </location>
</feature>
<dbReference type="PANTHER" id="PTHR34223:SF101">
    <property type="entry name" value="F-BOX DOMAIN-CONTAINING PROTEIN"/>
    <property type="match status" value="1"/>
</dbReference>
<evidence type="ECO:0000313" key="4">
    <source>
        <dbReference type="Proteomes" id="UP000245207"/>
    </source>
</evidence>
<dbReference type="PANTHER" id="PTHR34223">
    <property type="entry name" value="OS11G0201299 PROTEIN"/>
    <property type="match status" value="1"/>
</dbReference>
<proteinExistence type="predicted"/>
<gene>
    <name evidence="3" type="ORF">CTI12_AA099460</name>
</gene>
<dbReference type="Proteomes" id="UP000245207">
    <property type="component" value="Unassembled WGS sequence"/>
</dbReference>
<comment type="caution">
    <text evidence="3">The sequence shown here is derived from an EMBL/GenBank/DDBJ whole genome shotgun (WGS) entry which is preliminary data.</text>
</comment>
<feature type="compositionally biased region" description="Polar residues" evidence="1">
    <location>
        <begin position="899"/>
        <end position="908"/>
    </location>
</feature>
<dbReference type="InterPro" id="IPR053781">
    <property type="entry name" value="F-box_AtFBL13-like"/>
</dbReference>
<dbReference type="OrthoDB" id="1848700at2759"/>
<evidence type="ECO:0000259" key="2">
    <source>
        <dbReference type="PROSITE" id="PS50181"/>
    </source>
</evidence>
<dbReference type="Pfam" id="PF00646">
    <property type="entry name" value="F-box"/>
    <property type="match status" value="1"/>
</dbReference>
<dbReference type="AlphaFoldDB" id="A0A2U1PUC4"/>
<dbReference type="InterPro" id="IPR001810">
    <property type="entry name" value="F-box_dom"/>
</dbReference>
<dbReference type="SUPFAM" id="SSF81383">
    <property type="entry name" value="F-box domain"/>
    <property type="match status" value="1"/>
</dbReference>
<dbReference type="Gene3D" id="3.80.10.10">
    <property type="entry name" value="Ribonuclease Inhibitor"/>
    <property type="match status" value="1"/>
</dbReference>